<name>A0A9N9BEV5_9GLOM</name>
<dbReference type="Proteomes" id="UP000789396">
    <property type="component" value="Unassembled WGS sequence"/>
</dbReference>
<evidence type="ECO:0000256" key="1">
    <source>
        <dbReference type="SAM" id="Coils"/>
    </source>
</evidence>
<proteinExistence type="predicted"/>
<feature type="coiled-coil region" evidence="1">
    <location>
        <begin position="16"/>
        <end position="43"/>
    </location>
</feature>
<dbReference type="EMBL" id="CAJVPZ010005609">
    <property type="protein sequence ID" value="CAG8563357.1"/>
    <property type="molecule type" value="Genomic_DNA"/>
</dbReference>
<evidence type="ECO:0000313" key="2">
    <source>
        <dbReference type="EMBL" id="CAG8563357.1"/>
    </source>
</evidence>
<gene>
    <name evidence="2" type="ORF">RFULGI_LOCUS5155</name>
</gene>
<reference evidence="2" key="1">
    <citation type="submission" date="2021-06" db="EMBL/GenBank/DDBJ databases">
        <authorList>
            <person name="Kallberg Y."/>
            <person name="Tangrot J."/>
            <person name="Rosling A."/>
        </authorList>
    </citation>
    <scope>NUCLEOTIDE SEQUENCE</scope>
    <source>
        <strain evidence="2">IN212</strain>
    </source>
</reference>
<dbReference type="OrthoDB" id="60033at2759"/>
<dbReference type="AlphaFoldDB" id="A0A9N9BEV5"/>
<protein>
    <submittedName>
        <fullName evidence="2">15637_t:CDS:1</fullName>
    </submittedName>
</protein>
<sequence>MGVCEDTTNKVLSERRIKTLDNLTQINENLENLENACNLIIEVLLKNDKDIPFAMIYLVDHNIESTHLQTHAARLIATTYCKVLYDQYEKPKRHRFDQPPVVYLNNYAEENYDDY</sequence>
<accession>A0A9N9BEV5</accession>
<keyword evidence="3" id="KW-1185">Reference proteome</keyword>
<feature type="non-terminal residue" evidence="2">
    <location>
        <position position="115"/>
    </location>
</feature>
<comment type="caution">
    <text evidence="2">The sequence shown here is derived from an EMBL/GenBank/DDBJ whole genome shotgun (WGS) entry which is preliminary data.</text>
</comment>
<keyword evidence="1" id="KW-0175">Coiled coil</keyword>
<organism evidence="2 3">
    <name type="scientific">Racocetra fulgida</name>
    <dbReference type="NCBI Taxonomy" id="60492"/>
    <lineage>
        <taxon>Eukaryota</taxon>
        <taxon>Fungi</taxon>
        <taxon>Fungi incertae sedis</taxon>
        <taxon>Mucoromycota</taxon>
        <taxon>Glomeromycotina</taxon>
        <taxon>Glomeromycetes</taxon>
        <taxon>Diversisporales</taxon>
        <taxon>Gigasporaceae</taxon>
        <taxon>Racocetra</taxon>
    </lineage>
</organism>
<evidence type="ECO:0000313" key="3">
    <source>
        <dbReference type="Proteomes" id="UP000789396"/>
    </source>
</evidence>